<protein>
    <submittedName>
        <fullName evidence="1">Uncharacterized protein</fullName>
    </submittedName>
</protein>
<organism evidence="1 2">
    <name type="scientific">Amycolatopsis saalfeldensis</name>
    <dbReference type="NCBI Taxonomy" id="394193"/>
    <lineage>
        <taxon>Bacteria</taxon>
        <taxon>Bacillati</taxon>
        <taxon>Actinomycetota</taxon>
        <taxon>Actinomycetes</taxon>
        <taxon>Pseudonocardiales</taxon>
        <taxon>Pseudonocardiaceae</taxon>
        <taxon>Amycolatopsis</taxon>
    </lineage>
</organism>
<dbReference type="EMBL" id="FOEF01000033">
    <property type="protein sequence ID" value="SEP53911.1"/>
    <property type="molecule type" value="Genomic_DNA"/>
</dbReference>
<gene>
    <name evidence="1" type="ORF">SAMN04489732_13326</name>
</gene>
<name>A0A1H8YPJ7_9PSEU</name>
<proteinExistence type="predicted"/>
<accession>A0A1H8YPJ7</accession>
<keyword evidence="2" id="KW-1185">Reference proteome</keyword>
<dbReference type="AlphaFoldDB" id="A0A1H8YPJ7"/>
<reference evidence="1 2" key="1">
    <citation type="submission" date="2016-10" db="EMBL/GenBank/DDBJ databases">
        <authorList>
            <person name="de Groot N.N."/>
        </authorList>
    </citation>
    <scope>NUCLEOTIDE SEQUENCE [LARGE SCALE GENOMIC DNA]</scope>
    <source>
        <strain evidence="1 2">DSM 44993</strain>
    </source>
</reference>
<evidence type="ECO:0000313" key="2">
    <source>
        <dbReference type="Proteomes" id="UP000198582"/>
    </source>
</evidence>
<evidence type="ECO:0000313" key="1">
    <source>
        <dbReference type="EMBL" id="SEP53911.1"/>
    </source>
</evidence>
<dbReference type="Proteomes" id="UP000198582">
    <property type="component" value="Unassembled WGS sequence"/>
</dbReference>
<sequence>MSHYPDRLVASAAALITVAIFVAFTGTADPAITRRS</sequence>